<accession>A0AAD6XYW4</accession>
<proteinExistence type="predicted"/>
<feature type="region of interest" description="Disordered" evidence="1">
    <location>
        <begin position="1"/>
        <end position="32"/>
    </location>
</feature>
<dbReference type="Pfam" id="PF01926">
    <property type="entry name" value="MMR_HSR1"/>
    <property type="match status" value="1"/>
</dbReference>
<dbReference type="InterPro" id="IPR006073">
    <property type="entry name" value="GTP-bd"/>
</dbReference>
<organism evidence="3 4">
    <name type="scientific">Mycena pura</name>
    <dbReference type="NCBI Taxonomy" id="153505"/>
    <lineage>
        <taxon>Eukaryota</taxon>
        <taxon>Fungi</taxon>
        <taxon>Dikarya</taxon>
        <taxon>Basidiomycota</taxon>
        <taxon>Agaricomycotina</taxon>
        <taxon>Agaricomycetes</taxon>
        <taxon>Agaricomycetidae</taxon>
        <taxon>Agaricales</taxon>
        <taxon>Marasmiineae</taxon>
        <taxon>Mycenaceae</taxon>
        <taxon>Mycena</taxon>
    </lineage>
</organism>
<name>A0AAD6XYW4_9AGAR</name>
<dbReference type="Proteomes" id="UP001219525">
    <property type="component" value="Unassembled WGS sequence"/>
</dbReference>
<dbReference type="EMBL" id="JARJCW010000190">
    <property type="protein sequence ID" value="KAJ7187605.1"/>
    <property type="molecule type" value="Genomic_DNA"/>
</dbReference>
<evidence type="ECO:0000256" key="1">
    <source>
        <dbReference type="SAM" id="MobiDB-lite"/>
    </source>
</evidence>
<keyword evidence="4" id="KW-1185">Reference proteome</keyword>
<dbReference type="SUPFAM" id="SSF52540">
    <property type="entry name" value="P-loop containing nucleoside triphosphate hydrolases"/>
    <property type="match status" value="1"/>
</dbReference>
<reference evidence="3" key="1">
    <citation type="submission" date="2023-03" db="EMBL/GenBank/DDBJ databases">
        <title>Massive genome expansion in bonnet fungi (Mycena s.s.) driven by repeated elements and novel gene families across ecological guilds.</title>
        <authorList>
            <consortium name="Lawrence Berkeley National Laboratory"/>
            <person name="Harder C.B."/>
            <person name="Miyauchi S."/>
            <person name="Viragh M."/>
            <person name="Kuo A."/>
            <person name="Thoen E."/>
            <person name="Andreopoulos B."/>
            <person name="Lu D."/>
            <person name="Skrede I."/>
            <person name="Drula E."/>
            <person name="Henrissat B."/>
            <person name="Morin E."/>
            <person name="Kohler A."/>
            <person name="Barry K."/>
            <person name="LaButti K."/>
            <person name="Morin E."/>
            <person name="Salamov A."/>
            <person name="Lipzen A."/>
            <person name="Mereny Z."/>
            <person name="Hegedus B."/>
            <person name="Baldrian P."/>
            <person name="Stursova M."/>
            <person name="Weitz H."/>
            <person name="Taylor A."/>
            <person name="Grigoriev I.V."/>
            <person name="Nagy L.G."/>
            <person name="Martin F."/>
            <person name="Kauserud H."/>
        </authorList>
    </citation>
    <scope>NUCLEOTIDE SEQUENCE</scope>
    <source>
        <strain evidence="3">9144</strain>
    </source>
</reference>
<evidence type="ECO:0000259" key="2">
    <source>
        <dbReference type="Pfam" id="PF01926"/>
    </source>
</evidence>
<gene>
    <name evidence="3" type="ORF">GGX14DRAFT_383455</name>
</gene>
<dbReference type="Gene3D" id="3.40.50.300">
    <property type="entry name" value="P-loop containing nucleotide triphosphate hydrolases"/>
    <property type="match status" value="1"/>
</dbReference>
<evidence type="ECO:0000313" key="3">
    <source>
        <dbReference type="EMBL" id="KAJ7187605.1"/>
    </source>
</evidence>
<feature type="domain" description="G" evidence="2">
    <location>
        <begin position="45"/>
        <end position="128"/>
    </location>
</feature>
<feature type="compositionally biased region" description="Polar residues" evidence="1">
    <location>
        <begin position="10"/>
        <end position="22"/>
    </location>
</feature>
<comment type="caution">
    <text evidence="3">The sequence shown here is derived from an EMBL/GenBank/DDBJ whole genome shotgun (WGS) entry which is preliminary data.</text>
</comment>
<sequence length="295" mass="32587">MPADSGAQPGDSSLRSSAQTAANLPPDELPEDNIIGIRSKCPHFRILIIGRANAGKTTILKRVCDSVKEPEIYDVNGKKVYPTTLRGEHNIENQMIFKSNPGFIFHDSRGFESGTVEETERVKNFIKTRAASSTLAEQLHAIWYCLPMADTTRPFLKADEDFFDLEGVGNVPVIAIFTKCDGLLTEVCGNLMADHQGMDPSELNTKGKEKVEEVLTNRFKELQKHHFGPAAHVYTQGDNVHSDEGYAECAKKLVQVTAGAITSEALQLLFVSVQCNNLDLCTFYAIKRFALTTAY</sequence>
<evidence type="ECO:0000313" key="4">
    <source>
        <dbReference type="Proteomes" id="UP001219525"/>
    </source>
</evidence>
<protein>
    <recommendedName>
        <fullName evidence="2">G domain-containing protein</fullName>
    </recommendedName>
</protein>
<dbReference type="InterPro" id="IPR027417">
    <property type="entry name" value="P-loop_NTPase"/>
</dbReference>
<dbReference type="AlphaFoldDB" id="A0AAD6XYW4"/>
<dbReference type="GO" id="GO:0005525">
    <property type="term" value="F:GTP binding"/>
    <property type="evidence" value="ECO:0007669"/>
    <property type="project" value="InterPro"/>
</dbReference>